<dbReference type="RefSeq" id="WP_146436033.1">
    <property type="nucleotide sequence ID" value="NZ_VIGV01000005.1"/>
</dbReference>
<dbReference type="GO" id="GO:0003700">
    <property type="term" value="F:DNA-binding transcription factor activity"/>
    <property type="evidence" value="ECO:0007669"/>
    <property type="project" value="InterPro"/>
</dbReference>
<dbReference type="EMBL" id="VIGV01000005">
    <property type="protein sequence ID" value="TWS22988.1"/>
    <property type="molecule type" value="Genomic_DNA"/>
</dbReference>
<reference evidence="3 4" key="2">
    <citation type="submission" date="2019-08" db="EMBL/GenBank/DDBJ databases">
        <title>Tsukamurella conjunctivitidis sp. nov., Tsukamurella assacharolytica sp. nov. and Tsukamurella sputae sp. nov. isolated from patients with conjunctivitis, bacteraemia (lymphoma) and respiratory infection (sputum) in Hong Kong.</title>
        <authorList>
            <person name="Fok K.M.N."/>
            <person name="Fong J.Y.H."/>
        </authorList>
    </citation>
    <scope>NUCLEOTIDE SEQUENCE [LARGE SCALE GENOMIC DNA]</scope>
    <source>
        <strain evidence="3 4">HKU70</strain>
    </source>
</reference>
<dbReference type="Proteomes" id="UP000319792">
    <property type="component" value="Unassembled WGS sequence"/>
</dbReference>
<dbReference type="Pfam" id="PF13411">
    <property type="entry name" value="MerR_1"/>
    <property type="match status" value="1"/>
</dbReference>
<gene>
    <name evidence="3" type="ORF">FK268_16470</name>
</gene>
<dbReference type="AlphaFoldDB" id="A0A5C5RJX3"/>
<dbReference type="InterPro" id="IPR047057">
    <property type="entry name" value="MerR_fam"/>
</dbReference>
<name>A0A5C5RJX3_9ACTN</name>
<sequence>MAWSTRELAEMAGTTVKAVRHYHALGLLDEPDRKSNGYKQYGVPHLVRLLRITRMKELGVPLAAMRADAPEQDLPAAVRRLDGELAERIERLQRIRAELATAIEHNAPLDTPAAFHAVVDSLSERDRALATVFGGVFDDAALGDISALMAEPSAADELFDALPADAGEAEIDSLALRLVASVRAQHARFPWMSDSDATSARGRRVAERALGAAFLELYNPAQVRVLARVSELLSE</sequence>
<dbReference type="PROSITE" id="PS50937">
    <property type="entry name" value="HTH_MERR_2"/>
    <property type="match status" value="1"/>
</dbReference>
<evidence type="ECO:0000259" key="2">
    <source>
        <dbReference type="PROSITE" id="PS50937"/>
    </source>
</evidence>
<dbReference type="InterPro" id="IPR009061">
    <property type="entry name" value="DNA-bd_dom_put_sf"/>
</dbReference>
<dbReference type="PANTHER" id="PTHR30204:SF93">
    <property type="entry name" value="HTH MERR-TYPE DOMAIN-CONTAINING PROTEIN"/>
    <property type="match status" value="1"/>
</dbReference>
<evidence type="ECO:0000313" key="4">
    <source>
        <dbReference type="Proteomes" id="UP000319792"/>
    </source>
</evidence>
<evidence type="ECO:0000313" key="3">
    <source>
        <dbReference type="EMBL" id="TWS22988.1"/>
    </source>
</evidence>
<protein>
    <submittedName>
        <fullName evidence="3">MerR family transcriptional regulator</fullName>
    </submittedName>
</protein>
<dbReference type="SMART" id="SM00422">
    <property type="entry name" value="HTH_MERR"/>
    <property type="match status" value="1"/>
</dbReference>
<dbReference type="Gene3D" id="1.10.1660.10">
    <property type="match status" value="1"/>
</dbReference>
<dbReference type="OrthoDB" id="4569196at2"/>
<evidence type="ECO:0000256" key="1">
    <source>
        <dbReference type="ARBA" id="ARBA00023125"/>
    </source>
</evidence>
<dbReference type="PANTHER" id="PTHR30204">
    <property type="entry name" value="REDOX-CYCLING DRUG-SENSING TRANSCRIPTIONAL ACTIVATOR SOXR"/>
    <property type="match status" value="1"/>
</dbReference>
<keyword evidence="4" id="KW-1185">Reference proteome</keyword>
<reference evidence="3 4" key="1">
    <citation type="submission" date="2019-06" db="EMBL/GenBank/DDBJ databases">
        <authorList>
            <person name="Teng J.L.L."/>
            <person name="Lee H.H."/>
            <person name="Lau S.K.P."/>
            <person name="Woo P.C.Y."/>
        </authorList>
    </citation>
    <scope>NUCLEOTIDE SEQUENCE [LARGE SCALE GENOMIC DNA]</scope>
    <source>
        <strain evidence="3 4">HKU70</strain>
    </source>
</reference>
<accession>A0A5C5RJX3</accession>
<proteinExistence type="predicted"/>
<comment type="caution">
    <text evidence="3">The sequence shown here is derived from an EMBL/GenBank/DDBJ whole genome shotgun (WGS) entry which is preliminary data.</text>
</comment>
<keyword evidence="1" id="KW-0238">DNA-binding</keyword>
<dbReference type="GO" id="GO:0003677">
    <property type="term" value="F:DNA binding"/>
    <property type="evidence" value="ECO:0007669"/>
    <property type="project" value="UniProtKB-KW"/>
</dbReference>
<organism evidence="3 4">
    <name type="scientific">Tsukamurella sputi</name>
    <dbReference type="NCBI Taxonomy" id="2591848"/>
    <lineage>
        <taxon>Bacteria</taxon>
        <taxon>Bacillati</taxon>
        <taxon>Actinomycetota</taxon>
        <taxon>Actinomycetes</taxon>
        <taxon>Mycobacteriales</taxon>
        <taxon>Tsukamurellaceae</taxon>
        <taxon>Tsukamurella</taxon>
    </lineage>
</organism>
<feature type="domain" description="HTH merR-type" evidence="2">
    <location>
        <begin position="2"/>
        <end position="67"/>
    </location>
</feature>
<dbReference type="InterPro" id="IPR000551">
    <property type="entry name" value="MerR-type_HTH_dom"/>
</dbReference>
<dbReference type="SUPFAM" id="SSF46955">
    <property type="entry name" value="Putative DNA-binding domain"/>
    <property type="match status" value="1"/>
</dbReference>